<dbReference type="Proteomes" id="UP001430953">
    <property type="component" value="Unassembled WGS sequence"/>
</dbReference>
<keyword evidence="2" id="KW-1185">Reference proteome</keyword>
<gene>
    <name evidence="1" type="ORF">PUN28_003903</name>
</gene>
<evidence type="ECO:0000313" key="2">
    <source>
        <dbReference type="Proteomes" id="UP001430953"/>
    </source>
</evidence>
<name>A0AAW2GM74_9HYME</name>
<proteinExistence type="predicted"/>
<accession>A0AAW2GM74</accession>
<organism evidence="1 2">
    <name type="scientific">Cardiocondyla obscurior</name>
    <dbReference type="NCBI Taxonomy" id="286306"/>
    <lineage>
        <taxon>Eukaryota</taxon>
        <taxon>Metazoa</taxon>
        <taxon>Ecdysozoa</taxon>
        <taxon>Arthropoda</taxon>
        <taxon>Hexapoda</taxon>
        <taxon>Insecta</taxon>
        <taxon>Pterygota</taxon>
        <taxon>Neoptera</taxon>
        <taxon>Endopterygota</taxon>
        <taxon>Hymenoptera</taxon>
        <taxon>Apocrita</taxon>
        <taxon>Aculeata</taxon>
        <taxon>Formicoidea</taxon>
        <taxon>Formicidae</taxon>
        <taxon>Myrmicinae</taxon>
        <taxon>Cardiocondyla</taxon>
    </lineage>
</organism>
<dbReference type="EMBL" id="JADYXP020000003">
    <property type="protein sequence ID" value="KAL0128840.1"/>
    <property type="molecule type" value="Genomic_DNA"/>
</dbReference>
<protein>
    <submittedName>
        <fullName evidence="1">Uncharacterized protein</fullName>
    </submittedName>
</protein>
<reference evidence="1 2" key="1">
    <citation type="submission" date="2023-03" db="EMBL/GenBank/DDBJ databases">
        <title>High recombination rates correlate with genetic variation in Cardiocondyla obscurior ants.</title>
        <authorList>
            <person name="Errbii M."/>
        </authorList>
    </citation>
    <scope>NUCLEOTIDE SEQUENCE [LARGE SCALE GENOMIC DNA]</scope>
    <source>
        <strain evidence="1">Alpha-2009</strain>
        <tissue evidence="1">Whole body</tissue>
    </source>
</reference>
<sequence length="209" mass="23961">MTRCDAGTIFWHAFRKSSFSTFKQVTLIDMILRFGIINLRIVSANRAHNRFDAKSLQLLICTYRTSTETPKFSYLSRCSMARGTIHQSQQSGHHAGVNEILPAGPYRREAVNFVKENNARFCLLCLEEENNYLFGSNFLFETARFKNGSRDQTLPTSEKIFSSFFSLSPTHLLRQSEPLREMKETLRSELLHSVANALATRVFPVPNEE</sequence>
<comment type="caution">
    <text evidence="1">The sequence shown here is derived from an EMBL/GenBank/DDBJ whole genome shotgun (WGS) entry which is preliminary data.</text>
</comment>
<evidence type="ECO:0000313" key="1">
    <source>
        <dbReference type="EMBL" id="KAL0128840.1"/>
    </source>
</evidence>
<dbReference type="AlphaFoldDB" id="A0AAW2GM74"/>